<keyword evidence="8 13" id="KW-0227">DNA damage</keyword>
<evidence type="ECO:0000313" key="19">
    <source>
        <dbReference type="Proteomes" id="UP000271974"/>
    </source>
</evidence>
<dbReference type="EMBL" id="RQTK01000933">
    <property type="protein sequence ID" value="RUS73466.1"/>
    <property type="molecule type" value="Genomic_DNA"/>
</dbReference>
<evidence type="ECO:0000256" key="1">
    <source>
        <dbReference type="ARBA" id="ARBA00004123"/>
    </source>
</evidence>
<dbReference type="Pfam" id="PF00533">
    <property type="entry name" value="BRCT"/>
    <property type="match status" value="1"/>
</dbReference>
<dbReference type="SMART" id="SM00292">
    <property type="entry name" value="BRCT"/>
    <property type="match status" value="1"/>
</dbReference>
<gene>
    <name evidence="18" type="ORF">EGW08_018776</name>
</gene>
<dbReference type="InterPro" id="IPR001126">
    <property type="entry name" value="UmuC"/>
</dbReference>
<reference evidence="18 19" key="1">
    <citation type="submission" date="2019-01" db="EMBL/GenBank/DDBJ databases">
        <title>A draft genome assembly of the solar-powered sea slug Elysia chlorotica.</title>
        <authorList>
            <person name="Cai H."/>
            <person name="Li Q."/>
            <person name="Fang X."/>
            <person name="Li J."/>
            <person name="Curtis N.E."/>
            <person name="Altenburger A."/>
            <person name="Shibata T."/>
            <person name="Feng M."/>
            <person name="Maeda T."/>
            <person name="Schwartz J.A."/>
            <person name="Shigenobu S."/>
            <person name="Lundholm N."/>
            <person name="Nishiyama T."/>
            <person name="Yang H."/>
            <person name="Hasebe M."/>
            <person name="Li S."/>
            <person name="Pierce S.K."/>
            <person name="Wang J."/>
        </authorList>
    </citation>
    <scope>NUCLEOTIDE SEQUENCE [LARGE SCALE GENOMIC DNA]</scope>
    <source>
        <strain evidence="18">EC2010</strain>
        <tissue evidence="18">Whole organism of an adult</tissue>
    </source>
</reference>
<keyword evidence="5 13" id="KW-0808">Transferase</keyword>
<keyword evidence="9 14" id="KW-0460">Magnesium</keyword>
<dbReference type="FunFam" id="3.30.1490.100:FF:000001">
    <property type="entry name" value="DNA repair protein REV1"/>
    <property type="match status" value="1"/>
</dbReference>
<evidence type="ECO:0000256" key="5">
    <source>
        <dbReference type="ARBA" id="ARBA00022679"/>
    </source>
</evidence>
<dbReference type="SUPFAM" id="SSF56672">
    <property type="entry name" value="DNA/RNA polymerases"/>
    <property type="match status" value="1"/>
</dbReference>
<sequence>MEHKARAEPSKPKPKQSDEGRGQTKRGRGADDEGWGGFRNYMDAKNFKLNDQFDKEKKGRTSDIFAGVYIYVNGYTRPSSDELKRIMQAHGGRYETYLRKTRVTHIVASNLPNSKFKMARTMPIVKPDWIVDSVSAGKRLSHVPYLLLGNQSKLQPGLKSFPSVSSLSKSSSTVSASSVASLADAVPSTSATTTGTERVCSSITDGESERNFNSEHYVGVGKLVKSRDLEQKCDGGNDVRVAAQVKMLEKAMVNSRSTEDNAAQSMKPNNGSKSALILSPEKLAIPRVTPQSVSSPRKESSVMAKAGDKGFLEEFYSNSRLHHLSTWGAEFKSYVAELQRAGTSTFPGRERLRQAHIDTVTRTGLAETLHSSRHAVSSRIIMHIDMDCFFVSVGLLSRPDLKGKPVAVTHSKGQGRPPSSSSSLAWEQAEWRKVKDGKLKGEKQARAGTQFDGFDAQTFHSMAEIASCSYEARKAGVKNGMFMGRAMSLCLDLQTIPYNFAEYNRISKILYDLVASYTLDIEAVSCDEMLIDCTDVLTDTGATAMEFARLLRSEIMNKTGCAASTGIGPNILLARLATRKAKPNGQFEVKSSDAKQFIEDQPVSDLPGVGYSMTRKLSKLGVQTCGELQRVPLSVLRREFGPKTGEGLHKFSLGQDDRPVRGDKQRKSVSAEVNYGIRFSKDLDALTFLKELSGEVKRRLDAIQVKGRSITLKLMIRRPDAPQESAKFMGHGICNTINKSSNLPVGTNDEDLISREVISLYRSQKVNAEDVRGPQRDIRAFSTSQFRQALEPTWAKLFPKKGINQALQGQKHVTLTLQEEQWTQRRNQRYP</sequence>
<evidence type="ECO:0000256" key="7">
    <source>
        <dbReference type="ARBA" id="ARBA00022723"/>
    </source>
</evidence>
<feature type="domain" description="BRCT" evidence="16">
    <location>
        <begin position="60"/>
        <end position="147"/>
    </location>
</feature>
<keyword evidence="12 13" id="KW-0539">Nucleus</keyword>
<dbReference type="GO" id="GO:0005634">
    <property type="term" value="C:nucleus"/>
    <property type="evidence" value="ECO:0007669"/>
    <property type="project" value="UniProtKB-SubCell"/>
</dbReference>
<dbReference type="PROSITE" id="PS50173">
    <property type="entry name" value="UMUC"/>
    <property type="match status" value="1"/>
</dbReference>
<dbReference type="Gene3D" id="3.40.50.10190">
    <property type="entry name" value="BRCT domain"/>
    <property type="match status" value="1"/>
</dbReference>
<dbReference type="InterPro" id="IPR053848">
    <property type="entry name" value="IMS_HHH_1"/>
</dbReference>
<dbReference type="GO" id="GO:0003684">
    <property type="term" value="F:damaged DNA binding"/>
    <property type="evidence" value="ECO:0007669"/>
    <property type="project" value="UniProtKB-UniRule"/>
</dbReference>
<dbReference type="GO" id="GO:0006281">
    <property type="term" value="P:DNA repair"/>
    <property type="evidence" value="ECO:0007669"/>
    <property type="project" value="UniProtKB-KW"/>
</dbReference>
<dbReference type="CDD" id="cd17719">
    <property type="entry name" value="BRCT_Rev1"/>
    <property type="match status" value="1"/>
</dbReference>
<dbReference type="OrthoDB" id="427711at2759"/>
<evidence type="ECO:0000256" key="14">
    <source>
        <dbReference type="PIRSR" id="PIRSR036573-2"/>
    </source>
</evidence>
<dbReference type="Proteomes" id="UP000271974">
    <property type="component" value="Unassembled WGS sequence"/>
</dbReference>
<feature type="domain" description="UmuC" evidence="17">
    <location>
        <begin position="381"/>
        <end position="610"/>
    </location>
</feature>
<dbReference type="InterPro" id="IPR036420">
    <property type="entry name" value="BRCT_dom_sf"/>
</dbReference>
<evidence type="ECO:0000256" key="13">
    <source>
        <dbReference type="PIRNR" id="PIRNR036573"/>
    </source>
</evidence>
<dbReference type="Pfam" id="PF11799">
    <property type="entry name" value="IMS_C"/>
    <property type="match status" value="1"/>
</dbReference>
<dbReference type="SUPFAM" id="SSF52113">
    <property type="entry name" value="BRCT domain"/>
    <property type="match status" value="1"/>
</dbReference>
<comment type="caution">
    <text evidence="18">The sequence shown here is derived from an EMBL/GenBank/DDBJ whole genome shotgun (WGS) entry which is preliminary data.</text>
</comment>
<feature type="binding site" evidence="14">
    <location>
        <position position="385"/>
    </location>
    <ligand>
        <name>Mg(2+)</name>
        <dbReference type="ChEBI" id="CHEBI:18420"/>
        <label>1</label>
    </ligand>
</feature>
<feature type="compositionally biased region" description="Basic and acidic residues" evidence="15">
    <location>
        <begin position="647"/>
        <end position="666"/>
    </location>
</feature>
<dbReference type="SUPFAM" id="SSF100879">
    <property type="entry name" value="Lesion bypass DNA polymerase (Y-family), little finger domain"/>
    <property type="match status" value="1"/>
</dbReference>
<dbReference type="PANTHER" id="PTHR45990:SF1">
    <property type="entry name" value="DNA REPAIR PROTEIN REV1"/>
    <property type="match status" value="1"/>
</dbReference>
<comment type="function">
    <text evidence="13">Deoxycytidyl transferase involved in DNA repair. Transfers a dCMP residue from dCTP to the 3'-end of a DNA primer in a template-dependent reaction. May assist in the first step in the bypass of abasic lesions by the insertion of a nucleotide opposite the lesion. Required for normal induction of mutations by physical and chemical agents.</text>
</comment>
<evidence type="ECO:0000256" key="4">
    <source>
        <dbReference type="ARBA" id="ARBA00022634"/>
    </source>
</evidence>
<dbReference type="FunFam" id="3.40.50.10190:FF:000011">
    <property type="entry name" value="DNA repair protein REV1"/>
    <property type="match status" value="1"/>
</dbReference>
<dbReference type="GO" id="GO:0042276">
    <property type="term" value="P:error-prone translesion synthesis"/>
    <property type="evidence" value="ECO:0007669"/>
    <property type="project" value="InterPro"/>
</dbReference>
<evidence type="ECO:0000256" key="8">
    <source>
        <dbReference type="ARBA" id="ARBA00022763"/>
    </source>
</evidence>
<accession>A0A433SW21</accession>
<organism evidence="18 19">
    <name type="scientific">Elysia chlorotica</name>
    <name type="common">Eastern emerald elysia</name>
    <name type="synonym">Sea slug</name>
    <dbReference type="NCBI Taxonomy" id="188477"/>
    <lineage>
        <taxon>Eukaryota</taxon>
        <taxon>Metazoa</taxon>
        <taxon>Spiralia</taxon>
        <taxon>Lophotrochozoa</taxon>
        <taxon>Mollusca</taxon>
        <taxon>Gastropoda</taxon>
        <taxon>Heterobranchia</taxon>
        <taxon>Euthyneura</taxon>
        <taxon>Panpulmonata</taxon>
        <taxon>Sacoglossa</taxon>
        <taxon>Placobranchoidea</taxon>
        <taxon>Plakobranchidae</taxon>
        <taxon>Elysia</taxon>
    </lineage>
</organism>
<protein>
    <recommendedName>
        <fullName evidence="3 13">DNA repair protein REV1</fullName>
        <ecNumber evidence="13">2.7.7.-</ecNumber>
    </recommendedName>
</protein>
<dbReference type="CDD" id="cd01701">
    <property type="entry name" value="PolY_Rev1"/>
    <property type="match status" value="1"/>
</dbReference>
<dbReference type="GO" id="GO:0070987">
    <property type="term" value="P:error-free translesion synthesis"/>
    <property type="evidence" value="ECO:0007669"/>
    <property type="project" value="TreeGrafter"/>
</dbReference>
<keyword evidence="10 13" id="KW-0238">DNA-binding</keyword>
<evidence type="ECO:0000256" key="12">
    <source>
        <dbReference type="ARBA" id="ARBA00023242"/>
    </source>
</evidence>
<evidence type="ECO:0000256" key="2">
    <source>
        <dbReference type="ARBA" id="ARBA00010945"/>
    </source>
</evidence>
<evidence type="ECO:0000259" key="16">
    <source>
        <dbReference type="PROSITE" id="PS50172"/>
    </source>
</evidence>
<dbReference type="InterPro" id="IPR043502">
    <property type="entry name" value="DNA/RNA_pol_sf"/>
</dbReference>
<dbReference type="InterPro" id="IPR012112">
    <property type="entry name" value="REV1"/>
</dbReference>
<dbReference type="Gene3D" id="6.10.250.1490">
    <property type="match status" value="1"/>
</dbReference>
<evidence type="ECO:0000259" key="17">
    <source>
        <dbReference type="PROSITE" id="PS50173"/>
    </source>
</evidence>
<feature type="compositionally biased region" description="Basic and acidic residues" evidence="15">
    <location>
        <begin position="1"/>
        <end position="22"/>
    </location>
</feature>
<dbReference type="AlphaFoldDB" id="A0A433SW21"/>
<evidence type="ECO:0000256" key="10">
    <source>
        <dbReference type="ARBA" id="ARBA00023125"/>
    </source>
</evidence>
<keyword evidence="6 13" id="KW-0548">Nucleotidyltransferase</keyword>
<dbReference type="GO" id="GO:0046872">
    <property type="term" value="F:metal ion binding"/>
    <property type="evidence" value="ECO:0007669"/>
    <property type="project" value="UniProtKB-KW"/>
</dbReference>
<dbReference type="Gene3D" id="3.30.70.270">
    <property type="match status" value="2"/>
</dbReference>
<dbReference type="EC" id="2.7.7.-" evidence="13"/>
<dbReference type="GO" id="GO:0003887">
    <property type="term" value="F:DNA-directed DNA polymerase activity"/>
    <property type="evidence" value="ECO:0007669"/>
    <property type="project" value="InterPro"/>
</dbReference>
<dbReference type="InterPro" id="IPR036775">
    <property type="entry name" value="DNA_pol_Y-fam_lit_finger_sf"/>
</dbReference>
<dbReference type="PIRSF" id="PIRSF036573">
    <property type="entry name" value="REV1"/>
    <property type="match status" value="1"/>
</dbReference>
<feature type="region of interest" description="Disordered" evidence="15">
    <location>
        <begin position="647"/>
        <end position="667"/>
    </location>
</feature>
<evidence type="ECO:0000256" key="6">
    <source>
        <dbReference type="ARBA" id="ARBA00022695"/>
    </source>
</evidence>
<dbReference type="PANTHER" id="PTHR45990">
    <property type="entry name" value="DNA REPAIR PROTEIN REV1"/>
    <property type="match status" value="1"/>
</dbReference>
<dbReference type="PROSITE" id="PS50172">
    <property type="entry name" value="BRCT"/>
    <property type="match status" value="1"/>
</dbReference>
<feature type="binding site" evidence="14">
    <location>
        <position position="528"/>
    </location>
    <ligand>
        <name>Mg(2+)</name>
        <dbReference type="ChEBI" id="CHEBI:18420"/>
        <label>1</label>
    </ligand>
</feature>
<evidence type="ECO:0000313" key="18">
    <source>
        <dbReference type="EMBL" id="RUS73466.1"/>
    </source>
</evidence>
<dbReference type="GO" id="GO:0017125">
    <property type="term" value="F:deoxycytidyl transferase activity"/>
    <property type="evidence" value="ECO:0007669"/>
    <property type="project" value="TreeGrafter"/>
</dbReference>
<comment type="similarity">
    <text evidence="2 13">Belongs to the DNA polymerase type-Y family.</text>
</comment>
<dbReference type="InterPro" id="IPR001357">
    <property type="entry name" value="BRCT_dom"/>
</dbReference>
<evidence type="ECO:0000256" key="15">
    <source>
        <dbReference type="SAM" id="MobiDB-lite"/>
    </source>
</evidence>
<dbReference type="Pfam" id="PF21999">
    <property type="entry name" value="IMS_HHH_1"/>
    <property type="match status" value="1"/>
</dbReference>
<keyword evidence="7 14" id="KW-0479">Metal-binding</keyword>
<evidence type="ECO:0000256" key="11">
    <source>
        <dbReference type="ARBA" id="ARBA00023204"/>
    </source>
</evidence>
<dbReference type="Pfam" id="PF00817">
    <property type="entry name" value="IMS"/>
    <property type="match status" value="1"/>
</dbReference>
<comment type="subcellular location">
    <subcellularLocation>
        <location evidence="1 13">Nucleus</location>
    </subcellularLocation>
</comment>
<proteinExistence type="inferred from homology"/>
<evidence type="ECO:0000256" key="3">
    <source>
        <dbReference type="ARBA" id="ARBA00020399"/>
    </source>
</evidence>
<dbReference type="STRING" id="188477.A0A433SW21"/>
<evidence type="ECO:0000256" key="9">
    <source>
        <dbReference type="ARBA" id="ARBA00022842"/>
    </source>
</evidence>
<feature type="binding site" evidence="14">
    <location>
        <position position="527"/>
    </location>
    <ligand>
        <name>Mg(2+)</name>
        <dbReference type="ChEBI" id="CHEBI:18420"/>
        <label>1</label>
    </ligand>
</feature>
<keyword evidence="11 13" id="KW-0234">DNA repair</keyword>
<dbReference type="Gene3D" id="3.40.1170.60">
    <property type="match status" value="1"/>
</dbReference>
<dbReference type="InterPro" id="IPR043128">
    <property type="entry name" value="Rev_trsase/Diguanyl_cyclase"/>
</dbReference>
<name>A0A433SW21_ELYCH</name>
<keyword evidence="19" id="KW-1185">Reference proteome</keyword>
<dbReference type="Gene3D" id="3.30.1490.100">
    <property type="entry name" value="DNA polymerase, Y-family, little finger domain"/>
    <property type="match status" value="1"/>
</dbReference>
<keyword evidence="4 13" id="KW-0237">DNA synthesis</keyword>
<dbReference type="Gene3D" id="1.10.150.20">
    <property type="entry name" value="5' to 3' exonuclease, C-terminal subdomain"/>
    <property type="match status" value="1"/>
</dbReference>
<dbReference type="InterPro" id="IPR017961">
    <property type="entry name" value="DNA_pol_Y-fam_little_finger"/>
</dbReference>
<comment type="cofactor">
    <cofactor evidence="14">
        <name>Mg(2+)</name>
        <dbReference type="ChEBI" id="CHEBI:18420"/>
    </cofactor>
    <text evidence="14">Binds 2 magnesium ions.</text>
</comment>
<feature type="region of interest" description="Disordered" evidence="15">
    <location>
        <begin position="1"/>
        <end position="37"/>
    </location>
</feature>